<name>A0A842IBG7_9RHOB</name>
<dbReference type="NCBIfam" id="NF002542">
    <property type="entry name" value="PRK02101.1-3"/>
    <property type="match status" value="1"/>
</dbReference>
<comment type="similarity">
    <text evidence="1">Belongs to the UPF0246 family.</text>
</comment>
<comment type="caution">
    <text evidence="2">The sequence shown here is derived from an EMBL/GenBank/DDBJ whole genome shotgun (WGS) entry which is preliminary data.</text>
</comment>
<dbReference type="GO" id="GO:0005829">
    <property type="term" value="C:cytosol"/>
    <property type="evidence" value="ECO:0007669"/>
    <property type="project" value="TreeGrafter"/>
</dbReference>
<gene>
    <name evidence="2" type="primary">yaaA</name>
    <name evidence="2" type="ORF">H7F16_12535</name>
</gene>
<protein>
    <recommendedName>
        <fullName evidence="1">UPF0246 protein H7F16_12535</fullName>
    </recommendedName>
</protein>
<evidence type="ECO:0000313" key="2">
    <source>
        <dbReference type="EMBL" id="MBC2836338.1"/>
    </source>
</evidence>
<evidence type="ECO:0000256" key="1">
    <source>
        <dbReference type="HAMAP-Rule" id="MF_00652"/>
    </source>
</evidence>
<dbReference type="GO" id="GO:0033194">
    <property type="term" value="P:response to hydroperoxide"/>
    <property type="evidence" value="ECO:0007669"/>
    <property type="project" value="TreeGrafter"/>
</dbReference>
<dbReference type="EMBL" id="JACLQD010000003">
    <property type="protein sequence ID" value="MBC2836338.1"/>
    <property type="molecule type" value="Genomic_DNA"/>
</dbReference>
<dbReference type="RefSeq" id="WP_185797940.1">
    <property type="nucleotide sequence ID" value="NZ_JACLQD010000003.1"/>
</dbReference>
<accession>A0A842IBG7</accession>
<dbReference type="AlphaFoldDB" id="A0A842IBG7"/>
<keyword evidence="3" id="KW-1185">Reference proteome</keyword>
<sequence length="264" mass="28687">MLTVISPAKRLDETPRALPAGLEPTTPDFRPEAAKLARIARELSVADLRALMDISEPLAKLNHDRFASFKSKPDPATLKPAAFCFDGDTYAGLEAKTLDPDALRWAQGHLRILSGLYGLLRPLDLIQPYRLEMGSKLANPKGADLYAFWGNKISRALNDAAEAAGTATLINCASQEYFHAVNRKALKPAVITPTFLEVKAGEARIVSFFAKKARGAMARFIAENRLTDPADILGFTTGGYAYDPDRSTPETPVFLRLAEAEAAA</sequence>
<organism evidence="2 3">
    <name type="scientific">Paragemmobacter straminiformis</name>
    <dbReference type="NCBI Taxonomy" id="2045119"/>
    <lineage>
        <taxon>Bacteria</taxon>
        <taxon>Pseudomonadati</taxon>
        <taxon>Pseudomonadota</taxon>
        <taxon>Alphaproteobacteria</taxon>
        <taxon>Rhodobacterales</taxon>
        <taxon>Paracoccaceae</taxon>
        <taxon>Paragemmobacter</taxon>
    </lineage>
</organism>
<proteinExistence type="inferred from homology"/>
<dbReference type="Proteomes" id="UP000555411">
    <property type="component" value="Unassembled WGS sequence"/>
</dbReference>
<dbReference type="Pfam" id="PF03883">
    <property type="entry name" value="H2O2_YaaD"/>
    <property type="match status" value="1"/>
</dbReference>
<reference evidence="2 3" key="1">
    <citation type="journal article" date="2017" name="Int. J. Syst. Evol. Microbiol.">
        <title>Gemmobacter straminiformis sp. nov., isolated from an artificial fountain.</title>
        <authorList>
            <person name="Kang J.Y."/>
            <person name="Kim M.J."/>
            <person name="Chun J."/>
            <person name="Son K.P."/>
            <person name="Jahng K.Y."/>
        </authorList>
    </citation>
    <scope>NUCLEOTIDE SEQUENCE [LARGE SCALE GENOMIC DNA]</scope>
    <source>
        <strain evidence="2 3">CAM-8</strain>
    </source>
</reference>
<dbReference type="HAMAP" id="MF_00652">
    <property type="entry name" value="UPF0246"/>
    <property type="match status" value="1"/>
</dbReference>
<dbReference type="PANTHER" id="PTHR30283">
    <property type="entry name" value="PEROXIDE STRESS RESPONSE PROTEIN YAAA"/>
    <property type="match status" value="1"/>
</dbReference>
<evidence type="ECO:0000313" key="3">
    <source>
        <dbReference type="Proteomes" id="UP000555411"/>
    </source>
</evidence>
<dbReference type="PANTHER" id="PTHR30283:SF4">
    <property type="entry name" value="PEROXIDE STRESS RESISTANCE PROTEIN YAAA"/>
    <property type="match status" value="1"/>
</dbReference>
<dbReference type="InterPro" id="IPR005583">
    <property type="entry name" value="YaaA"/>
</dbReference>